<feature type="domain" description="EamA" evidence="9">
    <location>
        <begin position="156"/>
        <end position="282"/>
    </location>
</feature>
<keyword evidence="4" id="KW-1003">Cell membrane</keyword>
<feature type="transmembrane region" description="Helical" evidence="8">
    <location>
        <begin position="181"/>
        <end position="200"/>
    </location>
</feature>
<protein>
    <submittedName>
        <fullName evidence="10">Protein RarD</fullName>
    </submittedName>
</protein>
<comment type="caution">
    <text evidence="10">The sequence shown here is derived from an EMBL/GenBank/DDBJ whole genome shotgun (WGS) entry which is preliminary data.</text>
</comment>
<evidence type="ECO:0000256" key="5">
    <source>
        <dbReference type="ARBA" id="ARBA00022692"/>
    </source>
</evidence>
<dbReference type="PANTHER" id="PTHR22911:SF137">
    <property type="entry name" value="SOLUTE CARRIER FAMILY 35 MEMBER G2-RELATED"/>
    <property type="match status" value="1"/>
</dbReference>
<evidence type="ECO:0000313" key="11">
    <source>
        <dbReference type="Proteomes" id="UP000005388"/>
    </source>
</evidence>
<feature type="transmembrane region" description="Helical" evidence="8">
    <location>
        <begin position="106"/>
        <end position="123"/>
    </location>
</feature>
<dbReference type="NCBIfam" id="TIGR00688">
    <property type="entry name" value="rarD"/>
    <property type="match status" value="1"/>
</dbReference>
<dbReference type="Proteomes" id="UP000005388">
    <property type="component" value="Unassembled WGS sequence"/>
</dbReference>
<feature type="transmembrane region" description="Helical" evidence="8">
    <location>
        <begin position="37"/>
        <end position="54"/>
    </location>
</feature>
<evidence type="ECO:0000256" key="4">
    <source>
        <dbReference type="ARBA" id="ARBA00022475"/>
    </source>
</evidence>
<feature type="domain" description="EamA" evidence="9">
    <location>
        <begin position="6"/>
        <end position="146"/>
    </location>
</feature>
<dbReference type="EMBL" id="AEUZ02000001">
    <property type="protein sequence ID" value="EHJ56687.1"/>
    <property type="molecule type" value="Genomic_DNA"/>
</dbReference>
<evidence type="ECO:0000256" key="7">
    <source>
        <dbReference type="ARBA" id="ARBA00023136"/>
    </source>
</evidence>
<dbReference type="RefSeq" id="WP_006739434.1">
    <property type="nucleotide sequence ID" value="NZ_AEUZ02000001.1"/>
</dbReference>
<evidence type="ECO:0000259" key="9">
    <source>
        <dbReference type="Pfam" id="PF00892"/>
    </source>
</evidence>
<reference evidence="10 11" key="1">
    <citation type="journal article" date="2014" name="Int. J. Syst. Evol. Microbiol.">
        <title>Phylogenomics and the dynamic genome evolution of the genus Streptococcus.</title>
        <authorList>
            <consortium name="The Broad Institute Genome Sequencing Platform"/>
            <person name="Richards V.P."/>
            <person name="Palmer S.R."/>
            <person name="Pavinski Bitar P.D."/>
            <person name="Qin X."/>
            <person name="Weinstock G.M."/>
            <person name="Highlander S.K."/>
            <person name="Town C.D."/>
            <person name="Burne R.A."/>
            <person name="Stanhope M.J."/>
        </authorList>
    </citation>
    <scope>NUCLEOTIDE SEQUENCE [LARGE SCALE GENOMIC DNA]</scope>
    <source>
        <strain evidence="10 11">2285-97</strain>
    </source>
</reference>
<feature type="transmembrane region" description="Helical" evidence="8">
    <location>
        <begin position="74"/>
        <end position="94"/>
    </location>
</feature>
<feature type="transmembrane region" description="Helical" evidence="8">
    <location>
        <begin position="130"/>
        <end position="147"/>
    </location>
</feature>
<comment type="subcellular location">
    <subcellularLocation>
        <location evidence="1">Cell membrane</location>
        <topology evidence="1">Multi-pass membrane protein</topology>
    </subcellularLocation>
</comment>
<keyword evidence="7 8" id="KW-0472">Membrane</keyword>
<feature type="transmembrane region" description="Helical" evidence="8">
    <location>
        <begin position="267"/>
        <end position="288"/>
    </location>
</feature>
<comment type="similarity">
    <text evidence="2">Belongs to the EamA transporter family.</text>
</comment>
<dbReference type="InterPro" id="IPR000620">
    <property type="entry name" value="EamA_dom"/>
</dbReference>
<evidence type="ECO:0000256" key="8">
    <source>
        <dbReference type="SAM" id="Phobius"/>
    </source>
</evidence>
<name>G5KFN9_9STRE</name>
<dbReference type="SUPFAM" id="SSF103481">
    <property type="entry name" value="Multidrug resistance efflux transporter EmrE"/>
    <property type="match status" value="2"/>
</dbReference>
<dbReference type="Pfam" id="PF00892">
    <property type="entry name" value="EamA"/>
    <property type="match status" value="2"/>
</dbReference>
<feature type="transmembrane region" description="Helical" evidence="8">
    <location>
        <begin position="7"/>
        <end position="25"/>
    </location>
</feature>
<evidence type="ECO:0000256" key="1">
    <source>
        <dbReference type="ARBA" id="ARBA00004651"/>
    </source>
</evidence>
<evidence type="ECO:0000256" key="3">
    <source>
        <dbReference type="ARBA" id="ARBA00022448"/>
    </source>
</evidence>
<dbReference type="InterPro" id="IPR004626">
    <property type="entry name" value="RarD"/>
</dbReference>
<organism evidence="10 11">
    <name type="scientific">Streptococcus urinalis 2285-97</name>
    <dbReference type="NCBI Taxonomy" id="764291"/>
    <lineage>
        <taxon>Bacteria</taxon>
        <taxon>Bacillati</taxon>
        <taxon>Bacillota</taxon>
        <taxon>Bacilli</taxon>
        <taxon>Lactobacillales</taxon>
        <taxon>Streptococcaceae</taxon>
        <taxon>Streptococcus</taxon>
    </lineage>
</organism>
<proteinExistence type="inferred from homology"/>
<keyword evidence="3" id="KW-0813">Transport</keyword>
<dbReference type="PANTHER" id="PTHR22911">
    <property type="entry name" value="ACYL-MALONYL CONDENSING ENZYME-RELATED"/>
    <property type="match status" value="1"/>
</dbReference>
<dbReference type="STRING" id="764291.STRUR_1046"/>
<dbReference type="AlphaFoldDB" id="G5KFN9"/>
<evidence type="ECO:0000256" key="6">
    <source>
        <dbReference type="ARBA" id="ARBA00022989"/>
    </source>
</evidence>
<feature type="transmembrane region" description="Helical" evidence="8">
    <location>
        <begin position="153"/>
        <end position="169"/>
    </location>
</feature>
<dbReference type="eggNOG" id="COG2962">
    <property type="taxonomic scope" value="Bacteria"/>
</dbReference>
<evidence type="ECO:0000256" key="2">
    <source>
        <dbReference type="ARBA" id="ARBA00007362"/>
    </source>
</evidence>
<feature type="transmembrane region" description="Helical" evidence="8">
    <location>
        <begin position="212"/>
        <end position="230"/>
    </location>
</feature>
<keyword evidence="6 8" id="KW-1133">Transmembrane helix</keyword>
<sequence length="300" mass="33636">MSKETKGILFALLSYLLWGFLSLYWKLLSHVEAYQSFSYRIVWTLVTMSFYILISNRTKFFKSQMKTLSSSKKASFSILLAGIFISINWVTYIWAVGHGQATEASLGYYMMPLASVLLSIIFLKEKLSLAAKLSVLLAFCGVAYLVFQTGHVPFVSLILALSFSIYGLIKKNVTLSSDASMLVEAIIILPLALFYILVISKTPLSHYTFTENILLAFSGIVTAIPLLLFAEGVKRAPLNKIGFIQYINPTIQLCIAVSIFKEPFDKSSFLGFLLIWIAIFLFAIGQFLEGKSIKQNELME</sequence>
<keyword evidence="11" id="KW-1185">Reference proteome</keyword>
<dbReference type="GO" id="GO:0005886">
    <property type="term" value="C:plasma membrane"/>
    <property type="evidence" value="ECO:0007669"/>
    <property type="project" value="UniProtKB-SubCell"/>
</dbReference>
<keyword evidence="5 8" id="KW-0812">Transmembrane</keyword>
<evidence type="ECO:0000313" key="10">
    <source>
        <dbReference type="EMBL" id="EHJ56687.1"/>
    </source>
</evidence>
<dbReference type="InterPro" id="IPR037185">
    <property type="entry name" value="EmrE-like"/>
</dbReference>
<gene>
    <name evidence="10" type="primary">rarD</name>
    <name evidence="10" type="ORF">STRUR_1046</name>
</gene>
<accession>G5KFN9</accession>